<gene>
    <name evidence="7" type="ORF">EXE63_01015</name>
</gene>
<dbReference type="KEGG" id="mfre:EXE63_01015"/>
<dbReference type="GO" id="GO:0012505">
    <property type="term" value="C:endomembrane system"/>
    <property type="evidence" value="ECO:0007669"/>
    <property type="project" value="UniProtKB-SubCell"/>
</dbReference>
<evidence type="ECO:0000313" key="7">
    <source>
        <dbReference type="EMBL" id="QIV79652.1"/>
    </source>
</evidence>
<name>A0A6H0RWK5_9MYCO</name>
<keyword evidence="2 5" id="KW-0812">Transmembrane</keyword>
<organism evidence="7 8">
    <name type="scientific">Mycolicibacterium frederiksbergense</name>
    <dbReference type="NCBI Taxonomy" id="117567"/>
    <lineage>
        <taxon>Bacteria</taxon>
        <taxon>Bacillati</taxon>
        <taxon>Actinomycetota</taxon>
        <taxon>Actinomycetes</taxon>
        <taxon>Mycobacteriales</taxon>
        <taxon>Mycobacteriaceae</taxon>
        <taxon>Mycolicibacterium</taxon>
    </lineage>
</organism>
<sequence>MTRQALAEDRGLQPERTLLAWTRTSLAILITGGLLLIKDHHLAELAGRPEQVAVGAFGAAAAVAVCVIGVHRRRVLTVRPVAVGAPRREVLFTGMAVLTLMTLVLVYLLLRLL</sequence>
<evidence type="ECO:0000313" key="8">
    <source>
        <dbReference type="Proteomes" id="UP000501849"/>
    </source>
</evidence>
<feature type="transmembrane region" description="Helical" evidence="5">
    <location>
        <begin position="90"/>
        <end position="110"/>
    </location>
</feature>
<keyword evidence="3 5" id="KW-1133">Transmembrane helix</keyword>
<keyword evidence="7" id="KW-0614">Plasmid</keyword>
<evidence type="ECO:0000256" key="1">
    <source>
        <dbReference type="ARBA" id="ARBA00004127"/>
    </source>
</evidence>
<evidence type="ECO:0000256" key="4">
    <source>
        <dbReference type="ARBA" id="ARBA00023136"/>
    </source>
</evidence>
<comment type="subcellular location">
    <subcellularLocation>
        <location evidence="1">Endomembrane system</location>
        <topology evidence="1">Multi-pass membrane protein</topology>
    </subcellularLocation>
</comment>
<dbReference type="EMBL" id="CP038797">
    <property type="protein sequence ID" value="QIV79652.1"/>
    <property type="molecule type" value="Genomic_DNA"/>
</dbReference>
<feature type="domain" description="DUF202" evidence="6">
    <location>
        <begin position="9"/>
        <end position="74"/>
    </location>
</feature>
<evidence type="ECO:0000256" key="5">
    <source>
        <dbReference type="SAM" id="Phobius"/>
    </source>
</evidence>
<dbReference type="InterPro" id="IPR003807">
    <property type="entry name" value="DUF202"/>
</dbReference>
<geneLocation type="plasmid" evidence="7 8">
    <name>unnamed1</name>
</geneLocation>
<dbReference type="RefSeq" id="WP_168140435.1">
    <property type="nucleotide sequence ID" value="NZ_CP038797.1"/>
</dbReference>
<proteinExistence type="predicted"/>
<dbReference type="AlphaFoldDB" id="A0A6H0RWK5"/>
<keyword evidence="4 5" id="KW-0472">Membrane</keyword>
<evidence type="ECO:0000256" key="3">
    <source>
        <dbReference type="ARBA" id="ARBA00022989"/>
    </source>
</evidence>
<feature type="transmembrane region" description="Helical" evidence="5">
    <location>
        <begin position="20"/>
        <end position="37"/>
    </location>
</feature>
<reference evidence="7 8" key="1">
    <citation type="submission" date="2019-04" db="EMBL/GenBank/DDBJ databases">
        <title>Draft, Whole-Genome Sequence of the Anthracene-degrading Mycobacterium frederiksbergense LB501T, Isolated from a Polycyclic Aromatic Hydrocarbon (PAH)-Contaminated Soil.</title>
        <authorList>
            <person name="Augelletti F."/>
        </authorList>
    </citation>
    <scope>NUCLEOTIDE SEQUENCE [LARGE SCALE GENOMIC DNA]</scope>
    <source>
        <strain evidence="7 8">LB 501T</strain>
        <plasmid evidence="7 8">unnamed1</plasmid>
    </source>
</reference>
<feature type="transmembrane region" description="Helical" evidence="5">
    <location>
        <begin position="52"/>
        <end position="70"/>
    </location>
</feature>
<evidence type="ECO:0000259" key="6">
    <source>
        <dbReference type="Pfam" id="PF02656"/>
    </source>
</evidence>
<dbReference type="Proteomes" id="UP000501849">
    <property type="component" value="Plasmid unnamed1"/>
</dbReference>
<protein>
    <submittedName>
        <fullName evidence="7">DUF202 domain-containing protein</fullName>
    </submittedName>
</protein>
<evidence type="ECO:0000256" key="2">
    <source>
        <dbReference type="ARBA" id="ARBA00022692"/>
    </source>
</evidence>
<dbReference type="Pfam" id="PF02656">
    <property type="entry name" value="DUF202"/>
    <property type="match status" value="1"/>
</dbReference>
<keyword evidence="8" id="KW-1185">Reference proteome</keyword>
<accession>A0A6H0RWK5</accession>